<protein>
    <submittedName>
        <fullName evidence="1">Uncharacterized protein</fullName>
    </submittedName>
</protein>
<reference evidence="1" key="1">
    <citation type="journal article" date="2015" name="Nature">
        <title>Complex archaea that bridge the gap between prokaryotes and eukaryotes.</title>
        <authorList>
            <person name="Spang A."/>
            <person name="Saw J.H."/>
            <person name="Jorgensen S.L."/>
            <person name="Zaremba-Niedzwiedzka K."/>
            <person name="Martijn J."/>
            <person name="Lind A.E."/>
            <person name="van Eijk R."/>
            <person name="Schleper C."/>
            <person name="Guy L."/>
            <person name="Ettema T.J."/>
        </authorList>
    </citation>
    <scope>NUCLEOTIDE SEQUENCE</scope>
</reference>
<comment type="caution">
    <text evidence="1">The sequence shown here is derived from an EMBL/GenBank/DDBJ whole genome shotgun (WGS) entry which is preliminary data.</text>
</comment>
<sequence length="65" mass="7473">MARRIPYHLRHPKTCEAKCGGDGIVKPLGWWRDLDDNHGYKTVVKNATCKVCKADLEREEVFSTK</sequence>
<organism evidence="1">
    <name type="scientific">marine sediment metagenome</name>
    <dbReference type="NCBI Taxonomy" id="412755"/>
    <lineage>
        <taxon>unclassified sequences</taxon>
        <taxon>metagenomes</taxon>
        <taxon>ecological metagenomes</taxon>
    </lineage>
</organism>
<accession>A0A0F9QQ67</accession>
<proteinExistence type="predicted"/>
<dbReference type="AlphaFoldDB" id="A0A0F9QQ67"/>
<gene>
    <name evidence="1" type="ORF">LCGC14_0674220</name>
</gene>
<evidence type="ECO:0000313" key="1">
    <source>
        <dbReference type="EMBL" id="KKN46305.1"/>
    </source>
</evidence>
<dbReference type="EMBL" id="LAZR01001337">
    <property type="protein sequence ID" value="KKN46305.1"/>
    <property type="molecule type" value="Genomic_DNA"/>
</dbReference>
<name>A0A0F9QQ67_9ZZZZ</name>